<proteinExistence type="predicted"/>
<reference evidence="3" key="1">
    <citation type="journal article" date="2019" name="Int. J. Syst. Evol. Microbiol.">
        <title>The Global Catalogue of Microorganisms (GCM) 10K type strain sequencing project: providing services to taxonomists for standard genome sequencing and annotation.</title>
        <authorList>
            <consortium name="The Broad Institute Genomics Platform"/>
            <consortium name="The Broad Institute Genome Sequencing Center for Infectious Disease"/>
            <person name="Wu L."/>
            <person name="Ma J."/>
        </authorList>
    </citation>
    <scope>NUCLEOTIDE SEQUENCE [LARGE SCALE GENOMIC DNA]</scope>
    <source>
        <strain evidence="3">CGMCC 1.12664</strain>
    </source>
</reference>
<name>A0A917A6G3_9RHOB</name>
<evidence type="ECO:0008006" key="4">
    <source>
        <dbReference type="Google" id="ProtNLM"/>
    </source>
</evidence>
<feature type="chain" id="PRO_5037195326" description="HEAT repeat domain-containing protein" evidence="1">
    <location>
        <begin position="24"/>
        <end position="333"/>
    </location>
</feature>
<evidence type="ECO:0000313" key="2">
    <source>
        <dbReference type="EMBL" id="GGE30488.1"/>
    </source>
</evidence>
<feature type="signal peptide" evidence="1">
    <location>
        <begin position="1"/>
        <end position="23"/>
    </location>
</feature>
<dbReference type="EMBL" id="BMFJ01000001">
    <property type="protein sequence ID" value="GGE30488.1"/>
    <property type="molecule type" value="Genomic_DNA"/>
</dbReference>
<comment type="caution">
    <text evidence="2">The sequence shown here is derived from an EMBL/GenBank/DDBJ whole genome shotgun (WGS) entry which is preliminary data.</text>
</comment>
<gene>
    <name evidence="2" type="ORF">GCM10011360_18120</name>
</gene>
<evidence type="ECO:0000313" key="3">
    <source>
        <dbReference type="Proteomes" id="UP000612855"/>
    </source>
</evidence>
<organism evidence="2 3">
    <name type="scientific">Primorskyibacter flagellatus</name>
    <dbReference type="NCBI Taxonomy" id="1387277"/>
    <lineage>
        <taxon>Bacteria</taxon>
        <taxon>Pseudomonadati</taxon>
        <taxon>Pseudomonadota</taxon>
        <taxon>Alphaproteobacteria</taxon>
        <taxon>Rhodobacterales</taxon>
        <taxon>Roseobacteraceae</taxon>
        <taxon>Primorskyibacter</taxon>
    </lineage>
</organism>
<evidence type="ECO:0000256" key="1">
    <source>
        <dbReference type="SAM" id="SignalP"/>
    </source>
</evidence>
<protein>
    <recommendedName>
        <fullName evidence="4">HEAT repeat domain-containing protein</fullName>
    </recommendedName>
</protein>
<dbReference type="AlphaFoldDB" id="A0A917A6G3"/>
<dbReference type="Proteomes" id="UP000612855">
    <property type="component" value="Unassembled WGS sequence"/>
</dbReference>
<sequence>MKRLVIWCLGLAFALGAIPVTVAAQQVPGVDDPAFLAARAAWLAGDDRAALDQFADLSRAGSIPARILLSRIAATPHLAETVTASMDRRARIDLLREPVGLSGRDWLVSAAKESDLAAALMAATPMRDERGNLAAAARTLARNGEIRPAWRVLHWLLARGDARPVADVVNAAPEAFGLPGRDLLGMALILLSQRGQSMPVPPAAAVSRDTAADYVASLRSASNRFAAIGQYPLPSGNLAVPATSEGRQALAAAARDLPALRPLLVHCENTCSPDEQELCLAEGAYALSAAGAFPWPFASPAQSLIPDTDYWTSPRFTQDVARLLAHGGWEGCR</sequence>
<keyword evidence="1" id="KW-0732">Signal</keyword>
<dbReference type="RefSeq" id="WP_188477326.1">
    <property type="nucleotide sequence ID" value="NZ_BMFJ01000001.1"/>
</dbReference>
<accession>A0A917A6G3</accession>
<keyword evidence="3" id="KW-1185">Reference proteome</keyword>